<dbReference type="PANTHER" id="PTHR47926:SF344">
    <property type="entry name" value="OS07G0636900 PROTEIN"/>
    <property type="match status" value="1"/>
</dbReference>
<dbReference type="FunFam" id="1.25.40.10:FF:000280">
    <property type="entry name" value="Pentatricopeptide repeat-containing protein"/>
    <property type="match status" value="1"/>
</dbReference>
<dbReference type="Pfam" id="PF20431">
    <property type="entry name" value="E_motif"/>
    <property type="match status" value="1"/>
</dbReference>
<dbReference type="GO" id="GO:0008270">
    <property type="term" value="F:zinc ion binding"/>
    <property type="evidence" value="ECO:0007669"/>
    <property type="project" value="InterPro"/>
</dbReference>
<feature type="repeat" description="PPR" evidence="4">
    <location>
        <begin position="393"/>
        <end position="427"/>
    </location>
</feature>
<feature type="repeat" description="PPR" evidence="4">
    <location>
        <begin position="362"/>
        <end position="392"/>
    </location>
</feature>
<dbReference type="GO" id="GO:0009451">
    <property type="term" value="P:RNA modification"/>
    <property type="evidence" value="ECO:0007669"/>
    <property type="project" value="InterPro"/>
</dbReference>
<sequence length="700" mass="79499">MPGVVFVIFDSNLKNQWMDFLGEMTEVETRLKQLALSLLKTPHSIKCPKHLRSIHVVLLRTGLHHSSFAVGNFVSCCANLGLMYYATQMFDKMPEPNSFVWNTLIRGFQQNHESKKAMDLFDRMRIEPDGPDRFTYPFVVRSCTELMEHLRGVCIHGLLFKVGLELDTFIGTSLIEFYGSFGDTKAARRVFDELPIKDKVVWTIMLSSCVNKDTGLKETRKLFDQMPGKDLVVWNIMIFQYIKAGDIQNAKLLFNLAPVKDILMYNTLLGGYARHGEVNIMLDFFHNMPTKDLVSWNSVISGLVRHKRINEAITHFHQMQSENIHPNEITLVTLLSACAQVGALDTGRWLHSYINRNNSSSNLVVSTSLVDMYSKCGDLDSARQVFDKMPNRDVVAWNAMIMGFSMNGQSKTTLQLFNRMKREQVKPNEITILGVLCACVHAGLVKEGQKLFDSMDQEHGLEPRVEHYGCMVDLLGRSGLLNEAYSLIQSMRVEPHVGVWGALLGACKLHKNVELAETAMSHLNELEHEDGGYLTIMSNIYANVGRWDDVCRVRELMKEKGIGKLRGCSSIEVNGVIYEFGAGEKVHERVEEIYEMIDEISGGLGVVGHVGRRSEVFFDVEDEEKDEVLMYHSEKMAVAFGLISMEKGSVIRVVKNLRICGDCHDVMKVISKMYEREIVVRDRSRFHHFKNGCCSCGDYW</sequence>
<dbReference type="FunFam" id="1.25.40.10:FF:000031">
    <property type="entry name" value="Pentatricopeptide repeat-containing protein mitochondrial"/>
    <property type="match status" value="1"/>
</dbReference>
<accession>A0AAU9P9D7</accession>
<evidence type="ECO:0000259" key="5">
    <source>
        <dbReference type="Pfam" id="PF14432"/>
    </source>
</evidence>
<dbReference type="Pfam" id="PF01535">
    <property type="entry name" value="PPR"/>
    <property type="match status" value="3"/>
</dbReference>
<feature type="repeat" description="PPR" evidence="4">
    <location>
        <begin position="292"/>
        <end position="326"/>
    </location>
</feature>
<reference evidence="6 7" key="1">
    <citation type="submission" date="2022-01" db="EMBL/GenBank/DDBJ databases">
        <authorList>
            <person name="Xiong W."/>
            <person name="Schranz E."/>
        </authorList>
    </citation>
    <scope>NUCLEOTIDE SEQUENCE [LARGE SCALE GENOMIC DNA]</scope>
</reference>
<organism evidence="6 7">
    <name type="scientific">Lactuca virosa</name>
    <dbReference type="NCBI Taxonomy" id="75947"/>
    <lineage>
        <taxon>Eukaryota</taxon>
        <taxon>Viridiplantae</taxon>
        <taxon>Streptophyta</taxon>
        <taxon>Embryophyta</taxon>
        <taxon>Tracheophyta</taxon>
        <taxon>Spermatophyta</taxon>
        <taxon>Magnoliopsida</taxon>
        <taxon>eudicotyledons</taxon>
        <taxon>Gunneridae</taxon>
        <taxon>Pentapetalae</taxon>
        <taxon>asterids</taxon>
        <taxon>campanulids</taxon>
        <taxon>Asterales</taxon>
        <taxon>Asteraceae</taxon>
        <taxon>Cichorioideae</taxon>
        <taxon>Cichorieae</taxon>
        <taxon>Lactucinae</taxon>
        <taxon>Lactuca</taxon>
    </lineage>
</organism>
<evidence type="ECO:0000256" key="2">
    <source>
        <dbReference type="ARBA" id="ARBA00022737"/>
    </source>
</evidence>
<dbReference type="PROSITE" id="PS51375">
    <property type="entry name" value="PPR"/>
    <property type="match status" value="5"/>
</dbReference>
<dbReference type="Gene3D" id="1.25.40.10">
    <property type="entry name" value="Tetratricopeptide repeat domain"/>
    <property type="match status" value="4"/>
</dbReference>
<keyword evidence="2" id="KW-0677">Repeat</keyword>
<dbReference type="InterPro" id="IPR046848">
    <property type="entry name" value="E_motif"/>
</dbReference>
<dbReference type="PANTHER" id="PTHR47926">
    <property type="entry name" value="PENTATRICOPEPTIDE REPEAT-CONTAINING PROTEIN"/>
    <property type="match status" value="1"/>
</dbReference>
<evidence type="ECO:0000256" key="3">
    <source>
        <dbReference type="ARBA" id="ARBA00061659"/>
    </source>
</evidence>
<dbReference type="GO" id="GO:0003723">
    <property type="term" value="F:RNA binding"/>
    <property type="evidence" value="ECO:0007669"/>
    <property type="project" value="InterPro"/>
</dbReference>
<evidence type="ECO:0000256" key="4">
    <source>
        <dbReference type="PROSITE-ProRule" id="PRU00708"/>
    </source>
</evidence>
<dbReference type="NCBIfam" id="TIGR00756">
    <property type="entry name" value="PPR"/>
    <property type="match status" value="5"/>
</dbReference>
<comment type="similarity">
    <text evidence="1">Belongs to the PPR family. PCMP-H subfamily.</text>
</comment>
<dbReference type="Proteomes" id="UP001157418">
    <property type="component" value="Unassembled WGS sequence"/>
</dbReference>
<dbReference type="AlphaFoldDB" id="A0AAU9P9D7"/>
<feature type="repeat" description="PPR" evidence="4">
    <location>
        <begin position="97"/>
        <end position="131"/>
    </location>
</feature>
<feature type="domain" description="DYW" evidence="5">
    <location>
        <begin position="609"/>
        <end position="700"/>
    </location>
</feature>
<name>A0AAU9P9D7_9ASTR</name>
<keyword evidence="7" id="KW-1185">Reference proteome</keyword>
<proteinExistence type="inferred from homology"/>
<comment type="similarity">
    <text evidence="3">Belongs to the PPR family. PCMP-E subfamily.</text>
</comment>
<dbReference type="InterPro" id="IPR011990">
    <property type="entry name" value="TPR-like_helical_dom_sf"/>
</dbReference>
<evidence type="ECO:0000313" key="6">
    <source>
        <dbReference type="EMBL" id="CAH1446812.1"/>
    </source>
</evidence>
<evidence type="ECO:0000313" key="7">
    <source>
        <dbReference type="Proteomes" id="UP001157418"/>
    </source>
</evidence>
<dbReference type="InterPro" id="IPR046960">
    <property type="entry name" value="PPR_At4g14850-like_plant"/>
</dbReference>
<evidence type="ECO:0000256" key="1">
    <source>
        <dbReference type="ARBA" id="ARBA00006643"/>
    </source>
</evidence>
<dbReference type="InterPro" id="IPR032867">
    <property type="entry name" value="DYW_dom"/>
</dbReference>
<comment type="caution">
    <text evidence="6">The sequence shown here is derived from an EMBL/GenBank/DDBJ whole genome shotgun (WGS) entry which is preliminary data.</text>
</comment>
<feature type="repeat" description="PPR" evidence="4">
    <location>
        <begin position="261"/>
        <end position="291"/>
    </location>
</feature>
<dbReference type="InterPro" id="IPR002885">
    <property type="entry name" value="PPR_rpt"/>
</dbReference>
<dbReference type="Pfam" id="PF14432">
    <property type="entry name" value="DYW_deaminase"/>
    <property type="match status" value="1"/>
</dbReference>
<protein>
    <recommendedName>
        <fullName evidence="5">DYW domain-containing protein</fullName>
    </recommendedName>
</protein>
<gene>
    <name evidence="6" type="ORF">LVIROSA_LOCUS32474</name>
</gene>
<dbReference type="EMBL" id="CAKMRJ010005523">
    <property type="protein sequence ID" value="CAH1446812.1"/>
    <property type="molecule type" value="Genomic_DNA"/>
</dbReference>
<dbReference type="Pfam" id="PF13041">
    <property type="entry name" value="PPR_2"/>
    <property type="match status" value="3"/>
</dbReference>